<feature type="compositionally biased region" description="Low complexity" evidence="1">
    <location>
        <begin position="606"/>
        <end position="619"/>
    </location>
</feature>
<feature type="compositionally biased region" description="Low complexity" evidence="1">
    <location>
        <begin position="167"/>
        <end position="190"/>
    </location>
</feature>
<feature type="compositionally biased region" description="Low complexity" evidence="1">
    <location>
        <begin position="563"/>
        <end position="575"/>
    </location>
</feature>
<dbReference type="EMBL" id="CM000655">
    <property type="protein sequence ID" value="EED87368.1"/>
    <property type="molecule type" value="Genomic_DNA"/>
</dbReference>
<dbReference type="PaxDb" id="35128-Thaps25913"/>
<evidence type="ECO:0000313" key="3">
    <source>
        <dbReference type="Proteomes" id="UP000001449"/>
    </source>
</evidence>
<feature type="compositionally biased region" description="Pro residues" evidence="1">
    <location>
        <begin position="191"/>
        <end position="207"/>
    </location>
</feature>
<dbReference type="Proteomes" id="UP000001449">
    <property type="component" value="Chromosome 24"/>
</dbReference>
<organism evidence="2 3">
    <name type="scientific">Thalassiosira pseudonana</name>
    <name type="common">Marine diatom</name>
    <name type="synonym">Cyclotella nana</name>
    <dbReference type="NCBI Taxonomy" id="35128"/>
    <lineage>
        <taxon>Eukaryota</taxon>
        <taxon>Sar</taxon>
        <taxon>Stramenopiles</taxon>
        <taxon>Ochrophyta</taxon>
        <taxon>Bacillariophyta</taxon>
        <taxon>Coscinodiscophyceae</taxon>
        <taxon>Thalassiosirophycidae</taxon>
        <taxon>Thalassiosirales</taxon>
        <taxon>Thalassiosiraceae</taxon>
        <taxon>Thalassiosira</taxon>
    </lineage>
</organism>
<dbReference type="GeneID" id="7451983"/>
<dbReference type="AlphaFoldDB" id="B8CGR3"/>
<dbReference type="eggNOG" id="ENOG502T8UD">
    <property type="taxonomic scope" value="Eukaryota"/>
</dbReference>
<proteinExistence type="predicted"/>
<dbReference type="RefSeq" id="XP_002295302.1">
    <property type="nucleotide sequence ID" value="XM_002295266.1"/>
</dbReference>
<dbReference type="InParanoid" id="B8CGR3"/>
<accession>B8CGR3</accession>
<evidence type="ECO:0000256" key="1">
    <source>
        <dbReference type="SAM" id="MobiDB-lite"/>
    </source>
</evidence>
<reference evidence="2 3" key="1">
    <citation type="journal article" date="2004" name="Science">
        <title>The genome of the diatom Thalassiosira pseudonana: ecology, evolution, and metabolism.</title>
        <authorList>
            <person name="Armbrust E.V."/>
            <person name="Berges J.A."/>
            <person name="Bowler C."/>
            <person name="Green B.R."/>
            <person name="Martinez D."/>
            <person name="Putnam N.H."/>
            <person name="Zhou S."/>
            <person name="Allen A.E."/>
            <person name="Apt K.E."/>
            <person name="Bechner M."/>
            <person name="Brzezinski M.A."/>
            <person name="Chaal B.K."/>
            <person name="Chiovitti A."/>
            <person name="Davis A.K."/>
            <person name="Demarest M.S."/>
            <person name="Detter J.C."/>
            <person name="Glavina T."/>
            <person name="Goodstein D."/>
            <person name="Hadi M.Z."/>
            <person name="Hellsten U."/>
            <person name="Hildebrand M."/>
            <person name="Jenkins B.D."/>
            <person name="Jurka J."/>
            <person name="Kapitonov V.V."/>
            <person name="Kroger N."/>
            <person name="Lau W.W."/>
            <person name="Lane T.W."/>
            <person name="Larimer F.W."/>
            <person name="Lippmeier J.C."/>
            <person name="Lucas S."/>
            <person name="Medina M."/>
            <person name="Montsant A."/>
            <person name="Obornik M."/>
            <person name="Parker M.S."/>
            <person name="Palenik B."/>
            <person name="Pazour G.J."/>
            <person name="Richardson P.M."/>
            <person name="Rynearson T.A."/>
            <person name="Saito M.A."/>
            <person name="Schwartz D.C."/>
            <person name="Thamatrakoln K."/>
            <person name="Valentin K."/>
            <person name="Vardi A."/>
            <person name="Wilkerson F.P."/>
            <person name="Rokhsar D.S."/>
        </authorList>
    </citation>
    <scope>NUCLEOTIDE SEQUENCE [LARGE SCALE GENOMIC DNA]</scope>
    <source>
        <strain evidence="2 3">CCMP1335</strain>
    </source>
</reference>
<dbReference type="HOGENOM" id="CLU_401471_0_0_1"/>
<feature type="compositionally biased region" description="Polar residues" evidence="1">
    <location>
        <begin position="138"/>
        <end position="166"/>
    </location>
</feature>
<feature type="compositionally biased region" description="Basic and acidic residues" evidence="1">
    <location>
        <begin position="653"/>
        <end position="668"/>
    </location>
</feature>
<name>B8CGR3_THAPS</name>
<evidence type="ECO:0000313" key="2">
    <source>
        <dbReference type="EMBL" id="EED87368.1"/>
    </source>
</evidence>
<feature type="region of interest" description="Disordered" evidence="1">
    <location>
        <begin position="563"/>
        <end position="674"/>
    </location>
</feature>
<reference evidence="2 3" key="2">
    <citation type="journal article" date="2008" name="Nature">
        <title>The Phaeodactylum genome reveals the evolutionary history of diatom genomes.</title>
        <authorList>
            <person name="Bowler C."/>
            <person name="Allen A.E."/>
            <person name="Badger J.H."/>
            <person name="Grimwood J."/>
            <person name="Jabbari K."/>
            <person name="Kuo A."/>
            <person name="Maheswari U."/>
            <person name="Martens C."/>
            <person name="Maumus F."/>
            <person name="Otillar R.P."/>
            <person name="Rayko E."/>
            <person name="Salamov A."/>
            <person name="Vandepoele K."/>
            <person name="Beszteri B."/>
            <person name="Gruber A."/>
            <person name="Heijde M."/>
            <person name="Katinka M."/>
            <person name="Mock T."/>
            <person name="Valentin K."/>
            <person name="Verret F."/>
            <person name="Berges J.A."/>
            <person name="Brownlee C."/>
            <person name="Cadoret J.P."/>
            <person name="Chiovitti A."/>
            <person name="Choi C.J."/>
            <person name="Coesel S."/>
            <person name="De Martino A."/>
            <person name="Detter J.C."/>
            <person name="Durkin C."/>
            <person name="Falciatore A."/>
            <person name="Fournet J."/>
            <person name="Haruta M."/>
            <person name="Huysman M.J."/>
            <person name="Jenkins B.D."/>
            <person name="Jiroutova K."/>
            <person name="Jorgensen R.E."/>
            <person name="Joubert Y."/>
            <person name="Kaplan A."/>
            <person name="Kroger N."/>
            <person name="Kroth P.G."/>
            <person name="La Roche J."/>
            <person name="Lindquist E."/>
            <person name="Lommer M."/>
            <person name="Martin-Jezequel V."/>
            <person name="Lopez P.J."/>
            <person name="Lucas S."/>
            <person name="Mangogna M."/>
            <person name="McGinnis K."/>
            <person name="Medlin L.K."/>
            <person name="Montsant A."/>
            <person name="Oudot-Le Secq M.P."/>
            <person name="Napoli C."/>
            <person name="Obornik M."/>
            <person name="Parker M.S."/>
            <person name="Petit J.L."/>
            <person name="Porcel B.M."/>
            <person name="Poulsen N."/>
            <person name="Robison M."/>
            <person name="Rychlewski L."/>
            <person name="Rynearson T.A."/>
            <person name="Schmutz J."/>
            <person name="Shapiro H."/>
            <person name="Siaut M."/>
            <person name="Stanley M."/>
            <person name="Sussman M.R."/>
            <person name="Taylor A.R."/>
            <person name="Vardi A."/>
            <person name="von Dassow P."/>
            <person name="Vyverman W."/>
            <person name="Willis A."/>
            <person name="Wyrwicz L.S."/>
            <person name="Rokhsar D.S."/>
            <person name="Weissenbach J."/>
            <person name="Armbrust E.V."/>
            <person name="Green B.R."/>
            <person name="Van de Peer Y."/>
            <person name="Grigoriev I.V."/>
        </authorList>
    </citation>
    <scope>NUCLEOTIDE SEQUENCE [LARGE SCALE GENOMIC DNA]</scope>
    <source>
        <strain evidence="2 3">CCMP1335</strain>
    </source>
</reference>
<sequence>MATPSLAIDSDPVDANTHPSLLDSMAEELHRELDVLPWMYNEKIEESSGEAALIPQLQNEYHAKFAVATTARKMQSTVCSCSPTIMHIRLQLSSSCNVDSLNDNSGIKGTLCLLGEAGSDGFETSSGGGDSGEDMTSAPSQSGVDSMTNFPSLQATSIGSSVTAYPTGSSSVTSSTSSTNAATDITTSDPFRPPSGGTPPTTLPPVSSPVSLPPVAANPATPWPTYVPTTPWPTNGDSFLPGDSTSEGVATVEQAPPADADVSRITTDDEYEGTYYPTPSLTYYPTVDGTYAPTTFEGVGANRNYDADESSSGGSSQHTTSLLERYYGMVDHPAPSSSLSSNTNSHHRRLFEVINMDEVEMKAAKSKARQLSGLQPIQPHQLNAWASIPPNDAFFNQFPEWKENQEELYRLRKLDESHHQSREDEVYERLLQEASVPTQLLSAQFLEIDTTPNMNIINQDDQYLNLTFPYNNDDMVLSFTSISATLDPAMSLEEQLDIVPGGVILVLVGQVEESGEIMRNRLMWTYSMGCGVSVKTVEVGDEFGWAEFDDLEKARLDFCPASAATPAPAPLTSSKPTKRPSSDLSMDYTDIINEMNLSGKSRKSSSKSSKSSGKSSKSTSKSRRRRTQQANMAEEDFGRILPPRRERKQRSIMPDEEKKPATTEEKADFGIGRQMKLLRKRRNLAV</sequence>
<protein>
    <submittedName>
        <fullName evidence="2">Uncharacterized protein</fullName>
    </submittedName>
</protein>
<keyword evidence="3" id="KW-1185">Reference proteome</keyword>
<feature type="region of interest" description="Disordered" evidence="1">
    <location>
        <begin position="122"/>
        <end position="213"/>
    </location>
</feature>
<dbReference type="KEGG" id="tps:THAPSDRAFT_25913"/>
<gene>
    <name evidence="2" type="ORF">THAPSDRAFT_25913</name>
</gene>